<name>A0AAI9YSK6_9PEZI</name>
<organism evidence="4 5">
    <name type="scientific">Colletotrichum costaricense</name>
    <dbReference type="NCBI Taxonomy" id="1209916"/>
    <lineage>
        <taxon>Eukaryota</taxon>
        <taxon>Fungi</taxon>
        <taxon>Dikarya</taxon>
        <taxon>Ascomycota</taxon>
        <taxon>Pezizomycotina</taxon>
        <taxon>Sordariomycetes</taxon>
        <taxon>Hypocreomycetidae</taxon>
        <taxon>Glomerellales</taxon>
        <taxon>Glomerellaceae</taxon>
        <taxon>Colletotrichum</taxon>
        <taxon>Colletotrichum acutatum species complex</taxon>
    </lineage>
</organism>
<comment type="caution">
    <text evidence="4">The sequence shown here is derived from an EMBL/GenBank/DDBJ whole genome shotgun (WGS) entry which is preliminary data.</text>
</comment>
<dbReference type="AlphaFoldDB" id="A0AAI9YSK6"/>
<evidence type="ECO:0000256" key="1">
    <source>
        <dbReference type="ARBA" id="ARBA00009740"/>
    </source>
</evidence>
<keyword evidence="3" id="KW-0732">Signal</keyword>
<feature type="chain" id="PRO_5042559516" description="DUF1264-domain-containing protein" evidence="3">
    <location>
        <begin position="18"/>
        <end position="487"/>
    </location>
</feature>
<evidence type="ECO:0000256" key="3">
    <source>
        <dbReference type="SAM" id="SignalP"/>
    </source>
</evidence>
<feature type="region of interest" description="Disordered" evidence="2">
    <location>
        <begin position="109"/>
        <end position="153"/>
    </location>
</feature>
<feature type="compositionally biased region" description="Basic and acidic residues" evidence="2">
    <location>
        <begin position="471"/>
        <end position="487"/>
    </location>
</feature>
<gene>
    <name evidence="4" type="ORF">CCOS01_10812</name>
</gene>
<dbReference type="EMBL" id="MOOE01000011">
    <property type="protein sequence ID" value="KAK1520693.1"/>
    <property type="molecule type" value="Genomic_DNA"/>
</dbReference>
<evidence type="ECO:0008006" key="6">
    <source>
        <dbReference type="Google" id="ProtNLM"/>
    </source>
</evidence>
<keyword evidence="5" id="KW-1185">Reference proteome</keyword>
<sequence>MKLIATVAVALAALALAAPNPEGQTTSIKLSKDYVDAIVAAYPDSFEGQGRSFSKRRLRKPALTRFPRTISKSSQASIRFKLLVEMIHCDVRRNGRSPTRIRAQGIVPLYRPTHPAPPRRRPIGVRQYTPRLRREDPRRGTAPGKRGDLRLPQMNAEENGQETMLRPPLSPSSPVQLPALAGSPFPSCRWCFHLILRCCNHDEIAAEECGNRIDDVRRGIIGLCQSEQIPPNLHEGVKEKKHDTINKCLLRASLQSRLSTTMATKPDANAGDPISAENQVLSAGASVVQDFAPLSNVCAHLNAFHAYASDPTRVVEANHYCGHLNEDVRQCILYDSPAKNARIIGIEYMITPKLYETLDSEERKLWHSHVYEVKSGMLIMPQGKLPDLAWQAAENKEMEQVVQLYGKVFHLWQVDKGHQLPLGEPQLMTSFTQTGQLDFAKYVGDRDKRFNSDYKQKEEARKHIASPSVHPDADQAWKEKDKNKGVS</sequence>
<feature type="compositionally biased region" description="Basic and acidic residues" evidence="2">
    <location>
        <begin position="453"/>
        <end position="462"/>
    </location>
</feature>
<evidence type="ECO:0000313" key="5">
    <source>
        <dbReference type="Proteomes" id="UP001240678"/>
    </source>
</evidence>
<feature type="compositionally biased region" description="Basic and acidic residues" evidence="2">
    <location>
        <begin position="132"/>
        <end position="149"/>
    </location>
</feature>
<dbReference type="Proteomes" id="UP001240678">
    <property type="component" value="Unassembled WGS sequence"/>
</dbReference>
<dbReference type="PANTHER" id="PTHR31360">
    <property type="match status" value="1"/>
</dbReference>
<feature type="region of interest" description="Disordered" evidence="2">
    <location>
        <begin position="453"/>
        <end position="487"/>
    </location>
</feature>
<dbReference type="Pfam" id="PF06884">
    <property type="entry name" value="DUF1264"/>
    <property type="match status" value="1"/>
</dbReference>
<proteinExistence type="inferred from homology"/>
<dbReference type="InterPro" id="IPR010686">
    <property type="entry name" value="OBAP-like"/>
</dbReference>
<dbReference type="PANTHER" id="PTHR31360:SF0">
    <property type="entry name" value="OIL BODY-ASSOCIATED PROTEIN 1B"/>
    <property type="match status" value="1"/>
</dbReference>
<dbReference type="RefSeq" id="XP_060310768.1">
    <property type="nucleotide sequence ID" value="XM_060458966.1"/>
</dbReference>
<dbReference type="GeneID" id="85342513"/>
<protein>
    <recommendedName>
        <fullName evidence="6">DUF1264-domain-containing protein</fullName>
    </recommendedName>
</protein>
<comment type="similarity">
    <text evidence="1">Belongs to the OBAP family.</text>
</comment>
<feature type="signal peptide" evidence="3">
    <location>
        <begin position="1"/>
        <end position="17"/>
    </location>
</feature>
<evidence type="ECO:0000256" key="2">
    <source>
        <dbReference type="SAM" id="MobiDB-lite"/>
    </source>
</evidence>
<accession>A0AAI9YSK6</accession>
<evidence type="ECO:0000313" key="4">
    <source>
        <dbReference type="EMBL" id="KAK1520693.1"/>
    </source>
</evidence>
<reference evidence="4 5" key="1">
    <citation type="submission" date="2016-10" db="EMBL/GenBank/DDBJ databases">
        <title>The genome sequence of Colletotrichum fioriniae PJ7.</title>
        <authorList>
            <person name="Baroncelli R."/>
        </authorList>
    </citation>
    <scope>NUCLEOTIDE SEQUENCE [LARGE SCALE GENOMIC DNA]</scope>
    <source>
        <strain evidence="4 5">IMI 309622</strain>
    </source>
</reference>